<gene>
    <name evidence="3" type="ORF">KJB30_10265</name>
</gene>
<evidence type="ECO:0000313" key="3">
    <source>
        <dbReference type="EMBL" id="MBT1072169.1"/>
    </source>
</evidence>
<dbReference type="InterPro" id="IPR051325">
    <property type="entry name" value="Nudix_hydrolase_domain"/>
</dbReference>
<name>A0ABS5U947_9BACT</name>
<dbReference type="PROSITE" id="PS00893">
    <property type="entry name" value="NUDIX_BOX"/>
    <property type="match status" value="1"/>
</dbReference>
<dbReference type="PANTHER" id="PTHR21340:SF7">
    <property type="entry name" value="NUDIX HYDROLASE DOMAIN-CONTAINING PROTEIN"/>
    <property type="match status" value="1"/>
</dbReference>
<dbReference type="InterPro" id="IPR015797">
    <property type="entry name" value="NUDIX_hydrolase-like_dom_sf"/>
</dbReference>
<dbReference type="RefSeq" id="WP_214298760.1">
    <property type="nucleotide sequence ID" value="NZ_JAHDYS010000008.1"/>
</dbReference>
<dbReference type="CDD" id="cd04662">
    <property type="entry name" value="NUDIX_Hydrolase"/>
    <property type="match status" value="1"/>
</dbReference>
<sequence>MPKRSAGILMYRFRNELPEVLLVHPGGPFWARKDLGSWSIPKGEYEDHEEPFVVARREFFEETGFQVEGEFVELAPVKQPSGKVVSVWAVKGDCDAANARSNCFTLEWPKNSGSFKEFPEVDRAEWFSVAVAREKILKGQVPILDQLCKQLAILRLPADPLQM</sequence>
<dbReference type="EMBL" id="JAHDYS010000008">
    <property type="protein sequence ID" value="MBT1072169.1"/>
    <property type="molecule type" value="Genomic_DNA"/>
</dbReference>
<dbReference type="PANTHER" id="PTHR21340">
    <property type="entry name" value="DIADENOSINE 5,5-P1,P4-TETRAPHOSPHATE PYROPHOSPHOHYDROLASE MUTT"/>
    <property type="match status" value="1"/>
</dbReference>
<comment type="caution">
    <text evidence="3">The sequence shown here is derived from an EMBL/GenBank/DDBJ whole genome shotgun (WGS) entry which is preliminary data.</text>
</comment>
<dbReference type="InterPro" id="IPR000086">
    <property type="entry name" value="NUDIX_hydrolase_dom"/>
</dbReference>
<reference evidence="3 4" key="1">
    <citation type="submission" date="2021-05" db="EMBL/GenBank/DDBJ databases">
        <title>The draft genome of Geobacter chapellei DSM 13688.</title>
        <authorList>
            <person name="Xu Z."/>
            <person name="Masuda Y."/>
            <person name="Itoh H."/>
            <person name="Senoo K."/>
        </authorList>
    </citation>
    <scope>NUCLEOTIDE SEQUENCE [LARGE SCALE GENOMIC DNA]</scope>
    <source>
        <strain evidence="3 4">DSM 13688</strain>
    </source>
</reference>
<keyword evidence="1" id="KW-0378">Hydrolase</keyword>
<evidence type="ECO:0000256" key="1">
    <source>
        <dbReference type="ARBA" id="ARBA00022801"/>
    </source>
</evidence>
<dbReference type="Gene3D" id="3.90.79.10">
    <property type="entry name" value="Nucleoside Triphosphate Pyrophosphohydrolase"/>
    <property type="match status" value="1"/>
</dbReference>
<dbReference type="Proteomes" id="UP000784128">
    <property type="component" value="Unassembled WGS sequence"/>
</dbReference>
<proteinExistence type="predicted"/>
<evidence type="ECO:0000259" key="2">
    <source>
        <dbReference type="PROSITE" id="PS51462"/>
    </source>
</evidence>
<feature type="domain" description="Nudix hydrolase" evidence="2">
    <location>
        <begin position="1"/>
        <end position="149"/>
    </location>
</feature>
<dbReference type="SUPFAM" id="SSF55811">
    <property type="entry name" value="Nudix"/>
    <property type="match status" value="1"/>
</dbReference>
<organism evidence="3 4">
    <name type="scientific">Pelotalea chapellei</name>
    <dbReference type="NCBI Taxonomy" id="44671"/>
    <lineage>
        <taxon>Bacteria</taxon>
        <taxon>Pseudomonadati</taxon>
        <taxon>Thermodesulfobacteriota</taxon>
        <taxon>Desulfuromonadia</taxon>
        <taxon>Geobacterales</taxon>
        <taxon>Geobacteraceae</taxon>
        <taxon>Pelotalea</taxon>
    </lineage>
</organism>
<accession>A0ABS5U947</accession>
<dbReference type="Pfam" id="PF00293">
    <property type="entry name" value="NUDIX"/>
    <property type="match status" value="1"/>
</dbReference>
<dbReference type="PROSITE" id="PS51462">
    <property type="entry name" value="NUDIX"/>
    <property type="match status" value="1"/>
</dbReference>
<evidence type="ECO:0000313" key="4">
    <source>
        <dbReference type="Proteomes" id="UP000784128"/>
    </source>
</evidence>
<protein>
    <submittedName>
        <fullName evidence="3">NUDIX domain-containing protein</fullName>
    </submittedName>
</protein>
<dbReference type="InterPro" id="IPR020084">
    <property type="entry name" value="NUDIX_hydrolase_CS"/>
</dbReference>
<keyword evidence="4" id="KW-1185">Reference proteome</keyword>